<dbReference type="Gene3D" id="1.10.510.10">
    <property type="entry name" value="Transferase(Phosphotransferase) domain 1"/>
    <property type="match status" value="1"/>
</dbReference>
<feature type="compositionally biased region" description="Polar residues" evidence="6">
    <location>
        <begin position="480"/>
        <end position="498"/>
    </location>
</feature>
<dbReference type="GO" id="GO:0004674">
    <property type="term" value="F:protein serine/threonine kinase activity"/>
    <property type="evidence" value="ECO:0007669"/>
    <property type="project" value="UniProtKB-EC"/>
</dbReference>
<feature type="region of interest" description="Disordered" evidence="6">
    <location>
        <begin position="511"/>
        <end position="580"/>
    </location>
</feature>
<evidence type="ECO:0000256" key="4">
    <source>
        <dbReference type="ARBA" id="ARBA00022777"/>
    </source>
</evidence>
<accession>A0A6A6I0J8</accession>
<keyword evidence="5" id="KW-0067">ATP-binding</keyword>
<dbReference type="Pfam" id="PF00069">
    <property type="entry name" value="Pkinase"/>
    <property type="match status" value="1"/>
</dbReference>
<keyword evidence="2" id="KW-0808">Transferase</keyword>
<dbReference type="GeneID" id="54572717"/>
<gene>
    <name evidence="8" type="ORF">BU26DRAFT_109961</name>
</gene>
<dbReference type="SMART" id="SM00220">
    <property type="entry name" value="S_TKc"/>
    <property type="match status" value="1"/>
</dbReference>
<dbReference type="InterPro" id="IPR050660">
    <property type="entry name" value="NEK_Ser/Thr_kinase"/>
</dbReference>
<evidence type="ECO:0000256" key="1">
    <source>
        <dbReference type="ARBA" id="ARBA00012513"/>
    </source>
</evidence>
<feature type="compositionally biased region" description="Basic and acidic residues" evidence="6">
    <location>
        <begin position="210"/>
        <end position="229"/>
    </location>
</feature>
<dbReference type="RefSeq" id="XP_033678845.1">
    <property type="nucleotide sequence ID" value="XM_033819387.1"/>
</dbReference>
<dbReference type="PANTHER" id="PTHR43671:SF13">
    <property type="entry name" value="SERINE_THREONINE-PROTEIN KINASE NEK2"/>
    <property type="match status" value="1"/>
</dbReference>
<name>A0A6A6I0J8_9PLEO</name>
<proteinExistence type="predicted"/>
<feature type="region of interest" description="Disordered" evidence="6">
    <location>
        <begin position="396"/>
        <end position="418"/>
    </location>
</feature>
<feature type="domain" description="Protein kinase" evidence="7">
    <location>
        <begin position="1"/>
        <end position="225"/>
    </location>
</feature>
<dbReference type="SUPFAM" id="SSF56112">
    <property type="entry name" value="Protein kinase-like (PK-like)"/>
    <property type="match status" value="1"/>
</dbReference>
<keyword evidence="9" id="KW-1185">Reference proteome</keyword>
<keyword evidence="4" id="KW-0418">Kinase</keyword>
<dbReference type="InterPro" id="IPR008271">
    <property type="entry name" value="Ser/Thr_kinase_AS"/>
</dbReference>
<organism evidence="8 9">
    <name type="scientific">Trematosphaeria pertusa</name>
    <dbReference type="NCBI Taxonomy" id="390896"/>
    <lineage>
        <taxon>Eukaryota</taxon>
        <taxon>Fungi</taxon>
        <taxon>Dikarya</taxon>
        <taxon>Ascomycota</taxon>
        <taxon>Pezizomycotina</taxon>
        <taxon>Dothideomycetes</taxon>
        <taxon>Pleosporomycetidae</taxon>
        <taxon>Pleosporales</taxon>
        <taxon>Massarineae</taxon>
        <taxon>Trematosphaeriaceae</taxon>
        <taxon>Trematosphaeria</taxon>
    </lineage>
</organism>
<evidence type="ECO:0000256" key="6">
    <source>
        <dbReference type="SAM" id="MobiDB-lite"/>
    </source>
</evidence>
<feature type="compositionally biased region" description="Basic residues" evidence="6">
    <location>
        <begin position="533"/>
        <end position="548"/>
    </location>
</feature>
<protein>
    <recommendedName>
        <fullName evidence="1">non-specific serine/threonine protein kinase</fullName>
        <ecNumber evidence="1">2.7.11.1</ecNumber>
    </recommendedName>
</protein>
<dbReference type="PROSITE" id="PS50011">
    <property type="entry name" value="PROTEIN_KINASE_DOM"/>
    <property type="match status" value="1"/>
</dbReference>
<evidence type="ECO:0000259" key="7">
    <source>
        <dbReference type="PROSITE" id="PS50011"/>
    </source>
</evidence>
<feature type="compositionally biased region" description="Polar residues" evidence="6">
    <location>
        <begin position="681"/>
        <end position="690"/>
    </location>
</feature>
<feature type="region of interest" description="Disordered" evidence="6">
    <location>
        <begin position="478"/>
        <end position="498"/>
    </location>
</feature>
<dbReference type="PANTHER" id="PTHR43671">
    <property type="entry name" value="SERINE/THREONINE-PROTEIN KINASE NEK"/>
    <property type="match status" value="1"/>
</dbReference>
<dbReference type="Proteomes" id="UP000800094">
    <property type="component" value="Unassembled WGS sequence"/>
</dbReference>
<feature type="compositionally biased region" description="Basic and acidic residues" evidence="6">
    <location>
        <begin position="275"/>
        <end position="285"/>
    </location>
</feature>
<evidence type="ECO:0000256" key="5">
    <source>
        <dbReference type="ARBA" id="ARBA00022840"/>
    </source>
</evidence>
<dbReference type="GO" id="GO:0005524">
    <property type="term" value="F:ATP binding"/>
    <property type="evidence" value="ECO:0007669"/>
    <property type="project" value="UniProtKB-KW"/>
</dbReference>
<evidence type="ECO:0000256" key="2">
    <source>
        <dbReference type="ARBA" id="ARBA00022679"/>
    </source>
</evidence>
<evidence type="ECO:0000313" key="9">
    <source>
        <dbReference type="Proteomes" id="UP000800094"/>
    </source>
</evidence>
<dbReference type="AlphaFoldDB" id="A0A6A6I0J8"/>
<dbReference type="PROSITE" id="PS00108">
    <property type="entry name" value="PROTEIN_KINASE_ST"/>
    <property type="match status" value="1"/>
</dbReference>
<dbReference type="InterPro" id="IPR000719">
    <property type="entry name" value="Prot_kinase_dom"/>
</dbReference>
<feature type="region of interest" description="Disordered" evidence="6">
    <location>
        <begin position="275"/>
        <end position="298"/>
    </location>
</feature>
<dbReference type="OrthoDB" id="10252171at2759"/>
<dbReference type="EMBL" id="ML987204">
    <property type="protein sequence ID" value="KAF2243841.1"/>
    <property type="molecule type" value="Genomic_DNA"/>
</dbReference>
<dbReference type="EC" id="2.7.11.1" evidence="1"/>
<sequence length="690" mass="76633">MEESSTRLQSSLSRSTAHVSCSHMDGSKVTRRSTLQWNLSNTAIWKLTILPEPDVQLIALQLLEGLQYMHENGYIHRDLKPDNIFVKEPGPNWWVKIGDFGISKRAVEGTTAPHTFVGTPGFQAPEILARKRLVDSDKFGNTGEYTFAVDIWSLGEVLYRIRAGVPVFSSLAKIAAYIRDEEHFPSSELRAHETSEEGCAFIGWMMRTKPEERPTASEARRDPWLKALEDASPTSPRERVQNDSMFPMSAFEPRDTQHAVVSTGASAKWSTLDRAQLEEKEERSHGFPRSQTPDPSPLPWELQGIGASGKGLIDPSATLGIHPPQNARSAQHLTDRAPAHGIIYDEPLPAVRISTQPDMISIRAPSPGIACKKTEAPSGDTNGNIGESAVRNIDGAGKDASDHGWNVSGQRGNRETPRLYEGPVVTRGAVEPSSVFPLQEVSLPQSPQHAEFRGKLADSLETAQTKLAELRRRLFDGGNSFDSQAQPRTVEFTNQDKQGLQDELSKMKKWEREIGVTGRPVGKETKRGSSNKLLRRKGPRRSRNRRREHSATRERSRAVSQDDSDSSSLYSLESWPDSDSDSVTYFDRSAYYPKVALPIRPNSTGPGLQAKESSRDLGIDANRMSAPELRRILFQHGVMFNRSADKPVLLGLFNDFVVPQLQGAQAQTQRSMRGTEDVPIQDQTFTPAWA</sequence>
<reference evidence="8" key="1">
    <citation type="journal article" date="2020" name="Stud. Mycol.">
        <title>101 Dothideomycetes genomes: a test case for predicting lifestyles and emergence of pathogens.</title>
        <authorList>
            <person name="Haridas S."/>
            <person name="Albert R."/>
            <person name="Binder M."/>
            <person name="Bloem J."/>
            <person name="Labutti K."/>
            <person name="Salamov A."/>
            <person name="Andreopoulos B."/>
            <person name="Baker S."/>
            <person name="Barry K."/>
            <person name="Bills G."/>
            <person name="Bluhm B."/>
            <person name="Cannon C."/>
            <person name="Castanera R."/>
            <person name="Culley D."/>
            <person name="Daum C."/>
            <person name="Ezra D."/>
            <person name="Gonzalez J."/>
            <person name="Henrissat B."/>
            <person name="Kuo A."/>
            <person name="Liang C."/>
            <person name="Lipzen A."/>
            <person name="Lutzoni F."/>
            <person name="Magnuson J."/>
            <person name="Mondo S."/>
            <person name="Nolan M."/>
            <person name="Ohm R."/>
            <person name="Pangilinan J."/>
            <person name="Park H.-J."/>
            <person name="Ramirez L."/>
            <person name="Alfaro M."/>
            <person name="Sun H."/>
            <person name="Tritt A."/>
            <person name="Yoshinaga Y."/>
            <person name="Zwiers L.-H."/>
            <person name="Turgeon B."/>
            <person name="Goodwin S."/>
            <person name="Spatafora J."/>
            <person name="Crous P."/>
            <person name="Grigoriev I."/>
        </authorList>
    </citation>
    <scope>NUCLEOTIDE SEQUENCE</scope>
    <source>
        <strain evidence="8">CBS 122368</strain>
    </source>
</reference>
<feature type="region of interest" description="Disordered" evidence="6">
    <location>
        <begin position="210"/>
        <end position="241"/>
    </location>
</feature>
<evidence type="ECO:0000256" key="3">
    <source>
        <dbReference type="ARBA" id="ARBA00022741"/>
    </source>
</evidence>
<keyword evidence="3" id="KW-0547">Nucleotide-binding</keyword>
<feature type="compositionally biased region" description="Low complexity" evidence="6">
    <location>
        <begin position="558"/>
        <end position="577"/>
    </location>
</feature>
<evidence type="ECO:0000313" key="8">
    <source>
        <dbReference type="EMBL" id="KAF2243841.1"/>
    </source>
</evidence>
<dbReference type="InterPro" id="IPR011009">
    <property type="entry name" value="Kinase-like_dom_sf"/>
</dbReference>
<feature type="region of interest" description="Disordered" evidence="6">
    <location>
        <begin position="667"/>
        <end position="690"/>
    </location>
</feature>